<dbReference type="KEGG" id="lum:CNR27_04730"/>
<dbReference type="RefSeq" id="WP_096297165.1">
    <property type="nucleotide sequence ID" value="NZ_CP023406.1"/>
</dbReference>
<organism evidence="1 2">
    <name type="scientific">Luteimonas chenhongjianii</name>
    <dbReference type="NCBI Taxonomy" id="2006110"/>
    <lineage>
        <taxon>Bacteria</taxon>
        <taxon>Pseudomonadati</taxon>
        <taxon>Pseudomonadota</taxon>
        <taxon>Gammaproteobacteria</taxon>
        <taxon>Lysobacterales</taxon>
        <taxon>Lysobacteraceae</taxon>
        <taxon>Luteimonas</taxon>
    </lineage>
</organism>
<name>A0A290XCL9_9GAMM</name>
<accession>A0A290XCL9</accession>
<protein>
    <submittedName>
        <fullName evidence="1">Uncharacterized protein</fullName>
    </submittedName>
</protein>
<gene>
    <name evidence="1" type="ORF">CNR27_04730</name>
</gene>
<evidence type="ECO:0000313" key="2">
    <source>
        <dbReference type="Proteomes" id="UP000218968"/>
    </source>
</evidence>
<keyword evidence="2" id="KW-1185">Reference proteome</keyword>
<dbReference type="AlphaFoldDB" id="A0A290XCL9"/>
<proteinExistence type="predicted"/>
<dbReference type="Proteomes" id="UP000218968">
    <property type="component" value="Chromosome"/>
</dbReference>
<dbReference type="EMBL" id="CP023406">
    <property type="protein sequence ID" value="ATD66839.1"/>
    <property type="molecule type" value="Genomic_DNA"/>
</dbReference>
<reference evidence="2" key="1">
    <citation type="submission" date="2017-09" db="EMBL/GenBank/DDBJ databases">
        <title>Luteimonas liuhanmingii sp.nov., isolated from the intestinal contents of Tibetan Plateau Pika in Yushu, Qinghai Province, China.</title>
        <authorList>
            <person name="Gui Z."/>
        </authorList>
    </citation>
    <scope>NUCLEOTIDE SEQUENCE [LARGE SCALE GENOMIC DNA]</scope>
    <source>
        <strain evidence="2">100111</strain>
    </source>
</reference>
<sequence length="94" mass="10334">MRTVHLAVTDGAARDGRSGWIVCPADTIDGDALVEPRNATAVEYRVFAFGTRDYIRNPRFDRGVFRRRCLADLQADERSHAALPHVAAGHGGRS</sequence>
<evidence type="ECO:0000313" key="1">
    <source>
        <dbReference type="EMBL" id="ATD66839.1"/>
    </source>
</evidence>